<gene>
    <name evidence="1" type="ORF">G3I70_19415</name>
</gene>
<evidence type="ECO:0000313" key="2">
    <source>
        <dbReference type="Proteomes" id="UP000475532"/>
    </source>
</evidence>
<comment type="caution">
    <text evidence="1">The sequence shown here is derived from an EMBL/GenBank/DDBJ whole genome shotgun (WGS) entry which is preliminary data.</text>
</comment>
<organism evidence="1 2">
    <name type="scientific">Actinomadura bangladeshensis</name>
    <dbReference type="NCBI Taxonomy" id="453573"/>
    <lineage>
        <taxon>Bacteria</taxon>
        <taxon>Bacillati</taxon>
        <taxon>Actinomycetota</taxon>
        <taxon>Actinomycetes</taxon>
        <taxon>Streptosporangiales</taxon>
        <taxon>Thermomonosporaceae</taxon>
        <taxon>Actinomadura</taxon>
    </lineage>
</organism>
<dbReference type="EMBL" id="JAAGLI010000499">
    <property type="protein sequence ID" value="NEA24642.1"/>
    <property type="molecule type" value="Genomic_DNA"/>
</dbReference>
<dbReference type="Proteomes" id="UP000475532">
    <property type="component" value="Unassembled WGS sequence"/>
</dbReference>
<dbReference type="AlphaFoldDB" id="A0A6L9QHR6"/>
<name>A0A6L9QHR6_9ACTN</name>
<accession>A0A6L9QHR6</accession>
<dbReference type="RefSeq" id="WP_163057901.1">
    <property type="nucleotide sequence ID" value="NZ_JAAGLI010000499.1"/>
</dbReference>
<sequence length="116" mass="12770">MTTPMPWNADDAYDYTWTEKAYDLLLAGRIKAEVKVVDGVEVSVITGPCPRCEHDFTDDQVHTAVTERGTLGAGEVESAFKEIDLRCDCGREHPDRPENGKGCGVAYRVPATVRTP</sequence>
<protein>
    <submittedName>
        <fullName evidence="1">Uncharacterized protein</fullName>
    </submittedName>
</protein>
<evidence type="ECO:0000313" key="1">
    <source>
        <dbReference type="EMBL" id="NEA24642.1"/>
    </source>
</evidence>
<reference evidence="1 2" key="1">
    <citation type="submission" date="2020-01" db="EMBL/GenBank/DDBJ databases">
        <title>Insect and environment-associated Actinomycetes.</title>
        <authorList>
            <person name="Currrie C."/>
            <person name="Chevrette M."/>
            <person name="Carlson C."/>
            <person name="Stubbendieck R."/>
            <person name="Wendt-Pienkowski E."/>
        </authorList>
    </citation>
    <scope>NUCLEOTIDE SEQUENCE [LARGE SCALE GENOMIC DNA]</scope>
    <source>
        <strain evidence="1 2">SID10258</strain>
    </source>
</reference>
<proteinExistence type="predicted"/>